<dbReference type="PANTHER" id="PTHR10845:SF192">
    <property type="entry name" value="DOUBLE HIT, ISOFORM B"/>
    <property type="match status" value="1"/>
</dbReference>
<dbReference type="Gene3D" id="1.10.167.10">
    <property type="entry name" value="Regulator of G-protein Signalling 4, domain 2"/>
    <property type="match status" value="1"/>
</dbReference>
<evidence type="ECO:0000313" key="4">
    <source>
        <dbReference type="Proteomes" id="UP001431209"/>
    </source>
</evidence>
<dbReference type="InterPro" id="IPR016137">
    <property type="entry name" value="RGS"/>
</dbReference>
<gene>
    <name evidence="3" type="ORF">AKO1_000144</name>
</gene>
<dbReference type="SMART" id="SM00315">
    <property type="entry name" value="RGS"/>
    <property type="match status" value="1"/>
</dbReference>
<protein>
    <recommendedName>
        <fullName evidence="2">RGS domain-containing protein</fullName>
    </recommendedName>
</protein>
<dbReference type="EMBL" id="JAOPGA020001370">
    <property type="protein sequence ID" value="KAL0487726.1"/>
    <property type="molecule type" value="Genomic_DNA"/>
</dbReference>
<name>A0AAW2ZEX8_9EUKA</name>
<dbReference type="Proteomes" id="UP001431209">
    <property type="component" value="Unassembled WGS sequence"/>
</dbReference>
<accession>A0AAW2ZEX8</accession>
<feature type="compositionally biased region" description="Low complexity" evidence="1">
    <location>
        <begin position="204"/>
        <end position="223"/>
    </location>
</feature>
<dbReference type="AlphaFoldDB" id="A0AAW2ZEX8"/>
<keyword evidence="4" id="KW-1185">Reference proteome</keyword>
<dbReference type="SUPFAM" id="SSF48097">
    <property type="entry name" value="Regulator of G-protein signaling, RGS"/>
    <property type="match status" value="1"/>
</dbReference>
<dbReference type="PROSITE" id="PS50132">
    <property type="entry name" value="RGS"/>
    <property type="match status" value="1"/>
</dbReference>
<feature type="region of interest" description="Disordered" evidence="1">
    <location>
        <begin position="202"/>
        <end position="223"/>
    </location>
</feature>
<evidence type="ECO:0000256" key="1">
    <source>
        <dbReference type="SAM" id="MobiDB-lite"/>
    </source>
</evidence>
<dbReference type="Pfam" id="PF00615">
    <property type="entry name" value="RGS"/>
    <property type="match status" value="1"/>
</dbReference>
<comment type="caution">
    <text evidence="3">The sequence shown here is derived from an EMBL/GenBank/DDBJ whole genome shotgun (WGS) entry which is preliminary data.</text>
</comment>
<evidence type="ECO:0000313" key="3">
    <source>
        <dbReference type="EMBL" id="KAL0487726.1"/>
    </source>
</evidence>
<reference evidence="3 4" key="1">
    <citation type="submission" date="2024-03" db="EMBL/GenBank/DDBJ databases">
        <title>The Acrasis kona genome and developmental transcriptomes reveal deep origins of eukaryotic multicellular pathways.</title>
        <authorList>
            <person name="Sheikh S."/>
            <person name="Fu C.-J."/>
            <person name="Brown M.W."/>
            <person name="Baldauf S.L."/>
        </authorList>
    </citation>
    <scope>NUCLEOTIDE SEQUENCE [LARGE SCALE GENOMIC DNA]</scope>
    <source>
        <strain evidence="3 4">ATCC MYA-3509</strain>
    </source>
</reference>
<feature type="domain" description="RGS" evidence="2">
    <location>
        <begin position="42"/>
        <end position="159"/>
    </location>
</feature>
<dbReference type="InterPro" id="IPR044926">
    <property type="entry name" value="RGS_subdomain_2"/>
</dbReference>
<organism evidence="3 4">
    <name type="scientific">Acrasis kona</name>
    <dbReference type="NCBI Taxonomy" id="1008807"/>
    <lineage>
        <taxon>Eukaryota</taxon>
        <taxon>Discoba</taxon>
        <taxon>Heterolobosea</taxon>
        <taxon>Tetramitia</taxon>
        <taxon>Eutetramitia</taxon>
        <taxon>Acrasidae</taxon>
        <taxon>Acrasis</taxon>
    </lineage>
</organism>
<dbReference type="InterPro" id="IPR036305">
    <property type="entry name" value="RGS_sf"/>
</dbReference>
<dbReference type="PANTHER" id="PTHR10845">
    <property type="entry name" value="REGULATOR OF G PROTEIN SIGNALING"/>
    <property type="match status" value="1"/>
</dbReference>
<proteinExistence type="predicted"/>
<sequence length="223" mass="26538">MCNENLRRKRSNNFVVDEKSPIYWRFQEEIEPCNFDQSNEPMLRLILSNDTLHSLFKEHARQEYSDESVLLWECIQRYRSKQDRDTRQEISHYIFNTFLSPESVSSVNVNQHIVDLVWSRIDSCEFTDDTFNELEKEVEENLSDIHSRFITTPEYIEYMGLFKKKNRRTRSFSLPIITAIFDDDSLKKSERKSSFMNWVRKLSPRSTSTSPRTPLSPSSPLCK</sequence>
<evidence type="ECO:0000259" key="2">
    <source>
        <dbReference type="PROSITE" id="PS50132"/>
    </source>
</evidence>